<dbReference type="InParanoid" id="A0A0D1BZN3"/>
<feature type="domain" description="Ras-GAP" evidence="3">
    <location>
        <begin position="656"/>
        <end position="887"/>
    </location>
</feature>
<feature type="region of interest" description="Disordered" evidence="2">
    <location>
        <begin position="1066"/>
        <end position="1086"/>
    </location>
</feature>
<evidence type="ECO:0000259" key="3">
    <source>
        <dbReference type="PROSITE" id="PS50018"/>
    </source>
</evidence>
<evidence type="ECO:0000256" key="2">
    <source>
        <dbReference type="SAM" id="MobiDB-lite"/>
    </source>
</evidence>
<feature type="region of interest" description="Disordered" evidence="2">
    <location>
        <begin position="346"/>
        <end position="475"/>
    </location>
</feature>
<feature type="compositionally biased region" description="Acidic residues" evidence="2">
    <location>
        <begin position="1414"/>
        <end position="1425"/>
    </location>
</feature>
<dbReference type="GeneID" id="23565040"/>
<feature type="region of interest" description="Disordered" evidence="2">
    <location>
        <begin position="1"/>
        <end position="29"/>
    </location>
</feature>
<feature type="compositionally biased region" description="Basic and acidic residues" evidence="2">
    <location>
        <begin position="1454"/>
        <end position="1465"/>
    </location>
</feature>
<protein>
    <recommendedName>
        <fullName evidence="3">Ras-GAP domain-containing protein</fullName>
    </recommendedName>
</protein>
<dbReference type="InterPro" id="IPR039360">
    <property type="entry name" value="Ras_GTPase"/>
</dbReference>
<feature type="region of interest" description="Disordered" evidence="2">
    <location>
        <begin position="735"/>
        <end position="755"/>
    </location>
</feature>
<dbReference type="InterPro" id="IPR008936">
    <property type="entry name" value="Rho_GTPase_activation_prot"/>
</dbReference>
<feature type="compositionally biased region" description="Polar residues" evidence="2">
    <location>
        <begin position="1397"/>
        <end position="1408"/>
    </location>
</feature>
<feature type="compositionally biased region" description="Basic and acidic residues" evidence="2">
    <location>
        <begin position="1072"/>
        <end position="1081"/>
    </location>
</feature>
<gene>
    <name evidence="4" type="ORF">UMAG_05039</name>
</gene>
<feature type="region of interest" description="Disordered" evidence="2">
    <location>
        <begin position="996"/>
        <end position="1028"/>
    </location>
</feature>
<dbReference type="CDD" id="cd05137">
    <property type="entry name" value="RasGAP_CLA2_BUD2"/>
    <property type="match status" value="1"/>
</dbReference>
<feature type="compositionally biased region" description="Low complexity" evidence="2">
    <location>
        <begin position="398"/>
        <end position="410"/>
    </location>
</feature>
<dbReference type="Proteomes" id="UP000000561">
    <property type="component" value="Chromosome 15"/>
</dbReference>
<keyword evidence="1" id="KW-0343">GTPase activation</keyword>
<feature type="compositionally biased region" description="Low complexity" evidence="2">
    <location>
        <begin position="745"/>
        <end position="755"/>
    </location>
</feature>
<dbReference type="SMART" id="SM00323">
    <property type="entry name" value="RasGAP"/>
    <property type="match status" value="1"/>
</dbReference>
<dbReference type="PANTHER" id="PTHR10194">
    <property type="entry name" value="RAS GTPASE-ACTIVATING PROTEINS"/>
    <property type="match status" value="1"/>
</dbReference>
<dbReference type="GO" id="GO:0005096">
    <property type="term" value="F:GTPase activator activity"/>
    <property type="evidence" value="ECO:0000318"/>
    <property type="project" value="GO_Central"/>
</dbReference>
<feature type="compositionally biased region" description="Low complexity" evidence="2">
    <location>
        <begin position="295"/>
        <end position="309"/>
    </location>
</feature>
<dbReference type="SUPFAM" id="SSF48350">
    <property type="entry name" value="GTPase activation domain, GAP"/>
    <property type="match status" value="1"/>
</dbReference>
<feature type="region of interest" description="Disordered" evidence="2">
    <location>
        <begin position="1151"/>
        <end position="1174"/>
    </location>
</feature>
<feature type="compositionally biased region" description="Polar residues" evidence="2">
    <location>
        <begin position="312"/>
        <end position="327"/>
    </location>
</feature>
<dbReference type="KEGG" id="uma:UMAG_05039"/>
<feature type="compositionally biased region" description="Polar residues" evidence="2">
    <location>
        <begin position="1350"/>
        <end position="1359"/>
    </location>
</feature>
<feature type="compositionally biased region" description="Polar residues" evidence="2">
    <location>
        <begin position="1009"/>
        <end position="1022"/>
    </location>
</feature>
<dbReference type="eggNOG" id="KOG3508">
    <property type="taxonomic scope" value="Eukaryota"/>
</dbReference>
<keyword evidence="5" id="KW-1185">Reference proteome</keyword>
<dbReference type="STRING" id="237631.A0A0D1BZN3"/>
<dbReference type="VEuPathDB" id="FungiDB:UMAG_05039"/>
<dbReference type="RefSeq" id="XP_011391329.1">
    <property type="nucleotide sequence ID" value="XM_011393027.1"/>
</dbReference>
<dbReference type="InterPro" id="IPR001936">
    <property type="entry name" value="RasGAP_dom"/>
</dbReference>
<reference evidence="4 5" key="1">
    <citation type="journal article" date="2006" name="Nature">
        <title>Insights from the genome of the biotrophic fungal plant pathogen Ustilago maydis.</title>
        <authorList>
            <person name="Kamper J."/>
            <person name="Kahmann R."/>
            <person name="Bolker M."/>
            <person name="Ma L.J."/>
            <person name="Brefort T."/>
            <person name="Saville B.J."/>
            <person name="Banuett F."/>
            <person name="Kronstad J.W."/>
            <person name="Gold S.E."/>
            <person name="Muller O."/>
            <person name="Perlin M.H."/>
            <person name="Wosten H.A."/>
            <person name="de Vries R."/>
            <person name="Ruiz-Herrera J."/>
            <person name="Reynaga-Pena C.G."/>
            <person name="Snetselaar K."/>
            <person name="McCann M."/>
            <person name="Perez-Martin J."/>
            <person name="Feldbrugge M."/>
            <person name="Basse C.W."/>
            <person name="Steinberg G."/>
            <person name="Ibeas J.I."/>
            <person name="Holloman W."/>
            <person name="Guzman P."/>
            <person name="Farman M."/>
            <person name="Stajich J.E."/>
            <person name="Sentandreu R."/>
            <person name="Gonzalez-Prieto J.M."/>
            <person name="Kennell J.C."/>
            <person name="Molina L."/>
            <person name="Schirawski J."/>
            <person name="Mendoza-Mendoza A."/>
            <person name="Greilinger D."/>
            <person name="Munch K."/>
            <person name="Rossel N."/>
            <person name="Scherer M."/>
            <person name="Vranes M."/>
            <person name="Ladendorf O."/>
            <person name="Vincon V."/>
            <person name="Fuchs U."/>
            <person name="Sandrock B."/>
            <person name="Meng S."/>
            <person name="Ho E.C."/>
            <person name="Cahill M.J."/>
            <person name="Boyce K.J."/>
            <person name="Klose J."/>
            <person name="Klosterman S.J."/>
            <person name="Deelstra H.J."/>
            <person name="Ortiz-Castellanos L."/>
            <person name="Li W."/>
            <person name="Sanchez-Alonso P."/>
            <person name="Schreier P.H."/>
            <person name="Hauser-Hahn I."/>
            <person name="Vaupel M."/>
            <person name="Koopmann E."/>
            <person name="Friedrich G."/>
            <person name="Voss H."/>
            <person name="Schluter T."/>
            <person name="Margolis J."/>
            <person name="Platt D."/>
            <person name="Swimmer C."/>
            <person name="Gnirke A."/>
            <person name="Chen F."/>
            <person name="Vysotskaia V."/>
            <person name="Mannhaupt G."/>
            <person name="Guldener U."/>
            <person name="Munsterkotter M."/>
            <person name="Haase D."/>
            <person name="Oesterheld M."/>
            <person name="Mewes H.W."/>
            <person name="Mauceli E.W."/>
            <person name="DeCaprio D."/>
            <person name="Wade C.M."/>
            <person name="Butler J."/>
            <person name="Young S."/>
            <person name="Jaffe D.B."/>
            <person name="Calvo S."/>
            <person name="Nusbaum C."/>
            <person name="Galagan J."/>
            <person name="Birren B.W."/>
        </authorList>
    </citation>
    <scope>NUCLEOTIDE SEQUENCE [LARGE SCALE GENOMIC DNA]</scope>
    <source>
        <strain evidence="5">DSM 14603 / FGSC 9021 / UM521</strain>
    </source>
</reference>
<feature type="compositionally biased region" description="Polar residues" evidence="2">
    <location>
        <begin position="1428"/>
        <end position="1441"/>
    </location>
</feature>
<dbReference type="PROSITE" id="PS50018">
    <property type="entry name" value="RAS_GTPASE_ACTIV_2"/>
    <property type="match status" value="1"/>
</dbReference>
<feature type="compositionally biased region" description="Low complexity" evidence="2">
    <location>
        <begin position="360"/>
        <end position="376"/>
    </location>
</feature>
<evidence type="ECO:0000256" key="1">
    <source>
        <dbReference type="ARBA" id="ARBA00022468"/>
    </source>
</evidence>
<feature type="compositionally biased region" description="Low complexity" evidence="2">
    <location>
        <begin position="1367"/>
        <end position="1389"/>
    </location>
</feature>
<feature type="compositionally biased region" description="Polar residues" evidence="2">
    <location>
        <begin position="434"/>
        <end position="451"/>
    </location>
</feature>
<dbReference type="GO" id="GO:1902531">
    <property type="term" value="P:regulation of intracellular signal transduction"/>
    <property type="evidence" value="ECO:0000318"/>
    <property type="project" value="GO_Central"/>
</dbReference>
<dbReference type="OrthoDB" id="775356at2759"/>
<feature type="region of interest" description="Disordered" evidence="2">
    <location>
        <begin position="289"/>
        <end position="332"/>
    </location>
</feature>
<dbReference type="PANTHER" id="PTHR10194:SF60">
    <property type="entry name" value="RAS GTPASE-ACTIVATING PROTEIN RASKOL"/>
    <property type="match status" value="1"/>
</dbReference>
<proteinExistence type="predicted"/>
<dbReference type="Gene3D" id="1.10.506.10">
    <property type="entry name" value="GTPase Activation - p120gap, domain 1"/>
    <property type="match status" value="1"/>
</dbReference>
<evidence type="ECO:0000313" key="5">
    <source>
        <dbReference type="Proteomes" id="UP000000561"/>
    </source>
</evidence>
<dbReference type="EMBL" id="CM003154">
    <property type="protein sequence ID" value="KIS67172.1"/>
    <property type="molecule type" value="Genomic_DNA"/>
</dbReference>
<accession>A0A0D1BZN3</accession>
<organism evidence="4 5">
    <name type="scientific">Mycosarcoma maydis</name>
    <name type="common">Corn smut fungus</name>
    <name type="synonym">Ustilago maydis</name>
    <dbReference type="NCBI Taxonomy" id="5270"/>
    <lineage>
        <taxon>Eukaryota</taxon>
        <taxon>Fungi</taxon>
        <taxon>Dikarya</taxon>
        <taxon>Basidiomycota</taxon>
        <taxon>Ustilaginomycotina</taxon>
        <taxon>Ustilaginomycetes</taxon>
        <taxon>Ustilaginales</taxon>
        <taxon>Ustilaginaceae</taxon>
        <taxon>Mycosarcoma</taxon>
    </lineage>
</organism>
<dbReference type="OMA" id="NIYRQRH"/>
<feature type="region of interest" description="Disordered" evidence="2">
    <location>
        <begin position="1326"/>
        <end position="1469"/>
    </location>
</feature>
<name>A0A0D1BZN3_MYCMD</name>
<dbReference type="Pfam" id="PF00616">
    <property type="entry name" value="RasGAP"/>
    <property type="match status" value="1"/>
</dbReference>
<sequence length="1530" mass="165840">MSRNDAFDPTLPSTLASRHKAGFARPRSVSGSINASSRIATAGDAQTSIDVHVWWPTPSKNASSTLARAPLFRDAANVKQKLSIRTSTAQIRSSEPSHEAIFERASFGFRHGGNSWLREKPSKARLNAPSSSVGPLGQWKRAILIFRENASLSIFGEANSLAHTVYCDALSSSDVRSVDDSLFGRPHVLFIRPKPPRVRTEVSITTRKQEAALQQERAHGTEPIFIQFNSQQELQYLRTLLHIYTIPEIYGSPASIDAGGTHRFFRQLDITISDAKSIMPKWPAELAEPLTDTAPSFPSPSFGSHSLPHPNSPTSTTSVGGASTNSGEPHRSLSHQLACLRLDDQDDSPASEHLTEDAMSASSRASSRPSSRPNSRLLHNSKPSVSGIRAHQDLDDYAGSGSSRPGSRAASLHDAPPQPVNEPSSKVEPFSGPLSGQSGASRFASNPTPASEATAPSFGMACRASAQQRRDDKDRYEKARFDRYCRIRVDGELVARTSLSQSDNSAFAVDKFKLDDVGDAKSLTIEVLHPTQKTNTSLTGSPSAVSKFILLGIVEIPIATLRRNEEIEGRFPIWSTSTFPSLSQQQQQPAPFAINEDDDARPPTRFHRGVVGELCVSIRLQEGAVMPLSTYDEVYRKIHSDDDFIQVFRELATTMREDLLVSQLTRICAASGTMAERISHFIELESASWGEKMEPELLFRANTLLSRSIDHFQRLLTLSWLDDCLGPTVRKICQDPHVPSRPDTAASISSAGSVGGDDAPFDFSTSIRSPPSFPDNIIETIPDGPITINALRKLSESMWQNIYRQRHSCPPDLRTVLHKVRTKVNERYRGTKSTRPGIQGVGAFVFLRLFCAALNSPQLYGLAPCQPSRSASRKLLLLSKVLLALASKKTSFDKDKDWELVPLNDLLHTYSSAYDDYISVISTEPPTSAPSQWLGMRIDGDSALQAAALHRLDSLSRLHRESIPRPPYMLDQPQALAAFVSFVTDTAHEYEKVDLSPSAAAMPHHDASSVGSNTGSSKNGQSEAARIKQKTHEFVQICRHIEQAAGRCIEQAGFDPRPIPWEQLQRSAMSQHHGDTTRPCDDQGDASVASFSSSTCSFGTVTVGDDAQDTSDALPRSGSVRMRSRRATVSAATAWFRATDPAKTLELSIDHTDSDLDGGSPSSARRKSIGVVSRTSRKTLQVTTETRVPQFSFNMVGARRRGSEMRDSRSGITRQTTDGVGARLLYRVTHVRHGDVEDDHGSDDELRQAYRLLRADEEAAALAASQISVAFGRVAMDEVTKAADTSVSPALGDAAESELGLQTVGTLMETDDGSTFEAVHSLRTMASGASPESAVSRRSEQSAKAVRVAASQSGPTWSPTPARKLGQATQRAAAASAAAGSNQASSLAAMVRGARGSLTSGPSKQPVRSKTDEHADEADEADEVETCPRQSSDQTASNVARNYSLPRSAVGRKKANDGQHARESSDGFESAIEDAYAQTRASMPPSTSMSVCIAPSTVSAALATRVGNDDTQATGAAAHVHAKKKKWWKP</sequence>
<evidence type="ECO:0000313" key="4">
    <source>
        <dbReference type="EMBL" id="KIS67172.1"/>
    </source>
</evidence>